<evidence type="ECO:0000313" key="7">
    <source>
        <dbReference type="EMBL" id="ODV74630.1"/>
    </source>
</evidence>
<dbReference type="RefSeq" id="XP_020071669.1">
    <property type="nucleotide sequence ID" value="XM_020214481.1"/>
</dbReference>
<feature type="transmembrane region" description="Helical" evidence="5">
    <location>
        <begin position="233"/>
        <end position="252"/>
    </location>
</feature>
<comment type="pathway">
    <text evidence="5">Protein modification; protein glycosylation.</text>
</comment>
<feature type="transmembrane region" description="Helical" evidence="5">
    <location>
        <begin position="120"/>
        <end position="139"/>
    </location>
</feature>
<dbReference type="GO" id="GO:0102389">
    <property type="term" value="F:polyprenol reductase activity"/>
    <property type="evidence" value="ECO:0007669"/>
    <property type="project" value="UniProtKB-UniRule"/>
</dbReference>
<dbReference type="OrthoDB" id="541710at2759"/>
<dbReference type="PANTHER" id="PTHR14624:SF0">
    <property type="entry name" value="POLYPRENOL REDUCTASE"/>
    <property type="match status" value="1"/>
</dbReference>
<dbReference type="UniPathway" id="UPA00378"/>
<feature type="transmembrane region" description="Helical" evidence="5">
    <location>
        <begin position="160"/>
        <end position="181"/>
    </location>
</feature>
<reference evidence="7 8" key="1">
    <citation type="journal article" date="2016" name="Proc. Natl. Acad. Sci. U.S.A.">
        <title>Comparative genomics of biotechnologically important yeasts.</title>
        <authorList>
            <person name="Riley R."/>
            <person name="Haridas S."/>
            <person name="Wolfe K.H."/>
            <person name="Lopes M.R."/>
            <person name="Hittinger C.T."/>
            <person name="Goeker M."/>
            <person name="Salamov A.A."/>
            <person name="Wisecaver J.H."/>
            <person name="Long T.M."/>
            <person name="Calvey C.H."/>
            <person name="Aerts A.L."/>
            <person name="Barry K.W."/>
            <person name="Choi C."/>
            <person name="Clum A."/>
            <person name="Coughlan A.Y."/>
            <person name="Deshpande S."/>
            <person name="Douglass A.P."/>
            <person name="Hanson S.J."/>
            <person name="Klenk H.-P."/>
            <person name="LaButti K.M."/>
            <person name="Lapidus A."/>
            <person name="Lindquist E.A."/>
            <person name="Lipzen A.M."/>
            <person name="Meier-Kolthoff J.P."/>
            <person name="Ohm R.A."/>
            <person name="Otillar R.P."/>
            <person name="Pangilinan J.L."/>
            <person name="Peng Y."/>
            <person name="Rokas A."/>
            <person name="Rosa C.A."/>
            <person name="Scheuner C."/>
            <person name="Sibirny A.A."/>
            <person name="Slot J.C."/>
            <person name="Stielow J.B."/>
            <person name="Sun H."/>
            <person name="Kurtzman C.P."/>
            <person name="Blackwell M."/>
            <person name="Grigoriev I.V."/>
            <person name="Jeffries T.W."/>
        </authorList>
    </citation>
    <scope>NUCLEOTIDE SEQUENCE [LARGE SCALE GENOMIC DNA]</scope>
    <source>
        <strain evidence="8">ATCC 18201 / CBS 1600 / BCRC 20928 / JCM 3617 / NBRC 0987 / NRRL Y-1542</strain>
    </source>
</reference>
<comment type="catalytic activity">
    <reaction evidence="5">
        <text>a di-trans,poly-cis-dolichal + NADP(+) = a di-trans,poly-cis-polyprenal + NADPH + H(+)</text>
        <dbReference type="Rhea" id="RHEA:80727"/>
        <dbReference type="Rhea" id="RHEA-COMP:19536"/>
        <dbReference type="Rhea" id="RHEA-COMP:19537"/>
        <dbReference type="ChEBI" id="CHEBI:15378"/>
        <dbReference type="ChEBI" id="CHEBI:57783"/>
        <dbReference type="ChEBI" id="CHEBI:58349"/>
        <dbReference type="ChEBI" id="CHEBI:231623"/>
        <dbReference type="ChEBI" id="CHEBI:231637"/>
        <dbReference type="EC" id="1.3.1.94"/>
    </reaction>
    <physiologicalReaction direction="right-to-left" evidence="5">
        <dbReference type="Rhea" id="RHEA:80729"/>
    </physiologicalReaction>
</comment>
<name>A0A1E4S595_CYBJN</name>
<dbReference type="GO" id="GO:0003865">
    <property type="term" value="F:3-oxo-5-alpha-steroid 4-dehydrogenase activity"/>
    <property type="evidence" value="ECO:0007669"/>
    <property type="project" value="TreeGrafter"/>
</dbReference>
<feature type="transmembrane region" description="Helical" evidence="5">
    <location>
        <begin position="193"/>
        <end position="212"/>
    </location>
</feature>
<comment type="subcellular location">
    <subcellularLocation>
        <location evidence="1">Endomembrane system</location>
        <topology evidence="1">Multi-pass membrane protein</topology>
    </subcellularLocation>
    <subcellularLocation>
        <location evidence="5">Endoplasmic reticulum membrane</location>
    </subcellularLocation>
</comment>
<keyword evidence="8" id="KW-1185">Reference proteome</keyword>
<proteinExistence type="inferred from homology"/>
<keyword evidence="2 5" id="KW-0812">Transmembrane</keyword>
<accession>A0A1E4S595</accession>
<keyword evidence="3 5" id="KW-1133">Transmembrane helix</keyword>
<dbReference type="EC" id="1.3.1.94" evidence="5"/>
<sequence length="297" mass="34302">MTGQLLEKVDLGLQLLFIAATTMVLLAKFNTGLSGFLKYGKTLSSGVQVRQQSHDGRFVEEAPFGFIVRMTLDLKVPKFWFFHFYLLSLVLSTVGFIITHTRLRTKDTTHPFTLPDIQNVGTIPLEISRLAFFLIIGHSSRRFFETLLIFKYNRTSKMNITHYLVGIFFYTAINLQLFLNTDFKVTQKAKPDIVLFLSLLLFLVASTDQFLNHAHLSGIKKYRIPRYGLFQRIVCAHYLDEIFIYLAVFGVLRTRTSFLALVFVIVNLSISAIETRNYYKLREEGKVPKWSIIPFFI</sequence>
<dbReference type="EMBL" id="KV453927">
    <property type="protein sequence ID" value="ODV74630.1"/>
    <property type="molecule type" value="Genomic_DNA"/>
</dbReference>
<feature type="transmembrane region" description="Helical" evidence="5">
    <location>
        <begin position="79"/>
        <end position="100"/>
    </location>
</feature>
<dbReference type="GO" id="GO:0016095">
    <property type="term" value="P:polyprenol catabolic process"/>
    <property type="evidence" value="ECO:0007669"/>
    <property type="project" value="UniProtKB-UniRule"/>
</dbReference>
<keyword evidence="5" id="KW-0256">Endoplasmic reticulum</keyword>
<dbReference type="GO" id="GO:0005789">
    <property type="term" value="C:endoplasmic reticulum membrane"/>
    <property type="evidence" value="ECO:0007669"/>
    <property type="project" value="UniProtKB-SubCell"/>
</dbReference>
<dbReference type="GO" id="GO:0006488">
    <property type="term" value="P:dolichol-linked oligosaccharide biosynthetic process"/>
    <property type="evidence" value="ECO:0007669"/>
    <property type="project" value="UniProtKB-UniRule"/>
</dbReference>
<evidence type="ECO:0000259" key="6">
    <source>
        <dbReference type="Pfam" id="PF02544"/>
    </source>
</evidence>
<feature type="transmembrane region" description="Helical" evidence="5">
    <location>
        <begin position="12"/>
        <end position="29"/>
    </location>
</feature>
<dbReference type="STRING" id="983966.A0A1E4S595"/>
<evidence type="ECO:0000256" key="4">
    <source>
        <dbReference type="ARBA" id="ARBA00023136"/>
    </source>
</evidence>
<dbReference type="Pfam" id="PF02544">
    <property type="entry name" value="Steroid_dh"/>
    <property type="match status" value="1"/>
</dbReference>
<dbReference type="AlphaFoldDB" id="A0A1E4S595"/>
<evidence type="ECO:0000256" key="1">
    <source>
        <dbReference type="ARBA" id="ARBA00004127"/>
    </source>
</evidence>
<dbReference type="OMA" id="RFYETNF"/>
<dbReference type="InterPro" id="IPR039698">
    <property type="entry name" value="Dfg10/SRD5A3"/>
</dbReference>
<comment type="similarity">
    <text evidence="5">Belongs to the steroid 5-alpha reductase family. Polyprenal reductase subfamily.</text>
</comment>
<dbReference type="PROSITE" id="PS50244">
    <property type="entry name" value="S5A_REDUCTASE"/>
    <property type="match status" value="1"/>
</dbReference>
<feature type="domain" description="3-oxo-5-alpha-steroid 4-dehydrogenase C-terminal" evidence="6">
    <location>
        <begin position="157"/>
        <end position="284"/>
    </location>
</feature>
<keyword evidence="5" id="KW-0521">NADP</keyword>
<organism evidence="7 8">
    <name type="scientific">Cyberlindnera jadinii (strain ATCC 18201 / CBS 1600 / BCRC 20928 / JCM 3617 / NBRC 0987 / NRRL Y-1542)</name>
    <name type="common">Torula yeast</name>
    <name type="synonym">Candida utilis</name>
    <dbReference type="NCBI Taxonomy" id="983966"/>
    <lineage>
        <taxon>Eukaryota</taxon>
        <taxon>Fungi</taxon>
        <taxon>Dikarya</taxon>
        <taxon>Ascomycota</taxon>
        <taxon>Saccharomycotina</taxon>
        <taxon>Saccharomycetes</taxon>
        <taxon>Phaffomycetales</taxon>
        <taxon>Phaffomycetaceae</taxon>
        <taxon>Cyberlindnera</taxon>
    </lineage>
</organism>
<dbReference type="Proteomes" id="UP000094389">
    <property type="component" value="Unassembled WGS sequence"/>
</dbReference>
<evidence type="ECO:0000313" key="8">
    <source>
        <dbReference type="Proteomes" id="UP000094389"/>
    </source>
</evidence>
<dbReference type="PANTHER" id="PTHR14624">
    <property type="entry name" value="DFG10 PROTEIN"/>
    <property type="match status" value="1"/>
</dbReference>
<keyword evidence="5" id="KW-0560">Oxidoreductase</keyword>
<comment type="function">
    <text evidence="5">Plays a key role in early steps of protein N-linked glycosylation by being involved in the conversion of polyprenol into dolichol. Acts as a polyprenal reductase that mediates the reduction of polyprenal into dolichal in a NADP-dependent mechanism. Dolichols are required for the synthesis of dolichol-linked monosaccharides and the oligosaccharide precursor used for N-glycosylation.</text>
</comment>
<protein>
    <recommendedName>
        <fullName evidence="5">Polyprenal reductase</fullName>
        <ecNumber evidence="5">1.3.1.94</ecNumber>
    </recommendedName>
</protein>
<keyword evidence="4 5" id="KW-0472">Membrane</keyword>
<dbReference type="GeneID" id="30988877"/>
<evidence type="ECO:0000256" key="3">
    <source>
        <dbReference type="ARBA" id="ARBA00022989"/>
    </source>
</evidence>
<gene>
    <name evidence="7" type="ORF">CYBJADRAFT_166429</name>
</gene>
<evidence type="ECO:0000256" key="5">
    <source>
        <dbReference type="RuleBase" id="RU367081"/>
    </source>
</evidence>
<evidence type="ECO:0000256" key="2">
    <source>
        <dbReference type="ARBA" id="ARBA00022692"/>
    </source>
</evidence>
<dbReference type="GO" id="GO:0160198">
    <property type="term" value="F:polyprenal reductase activity"/>
    <property type="evidence" value="ECO:0007669"/>
    <property type="project" value="UniProtKB-EC"/>
</dbReference>
<feature type="transmembrane region" description="Helical" evidence="5">
    <location>
        <begin position="258"/>
        <end position="279"/>
    </location>
</feature>
<dbReference type="InterPro" id="IPR001104">
    <property type="entry name" value="3-oxo-5_a-steroid_4-DH_C"/>
</dbReference>